<comment type="caution">
    <text evidence="11">The sequence shown here is derived from an EMBL/GenBank/DDBJ whole genome shotgun (WGS) entry which is preliminary data.</text>
</comment>
<dbReference type="Gene3D" id="3.80.10.10">
    <property type="entry name" value="Ribonuclease Inhibitor"/>
    <property type="match status" value="1"/>
</dbReference>
<evidence type="ECO:0000256" key="4">
    <source>
        <dbReference type="ARBA" id="ARBA00022741"/>
    </source>
</evidence>
<accession>A0A811QIP7</accession>
<dbReference type="GO" id="GO:0042742">
    <property type="term" value="P:defense response to bacterium"/>
    <property type="evidence" value="ECO:0007669"/>
    <property type="project" value="UniProtKB-ARBA"/>
</dbReference>
<reference evidence="11" key="1">
    <citation type="submission" date="2020-10" db="EMBL/GenBank/DDBJ databases">
        <authorList>
            <person name="Han B."/>
            <person name="Lu T."/>
            <person name="Zhao Q."/>
            <person name="Huang X."/>
            <person name="Zhao Y."/>
        </authorList>
    </citation>
    <scope>NUCLEOTIDE SEQUENCE</scope>
</reference>
<keyword evidence="5" id="KW-0611">Plant defense</keyword>
<keyword evidence="3" id="KW-0677">Repeat</keyword>
<dbReference type="InterPro" id="IPR042197">
    <property type="entry name" value="Apaf_helical"/>
</dbReference>
<evidence type="ECO:0000256" key="5">
    <source>
        <dbReference type="ARBA" id="ARBA00022821"/>
    </source>
</evidence>
<sequence>MDILRTELMAEALLTALSKIGTVLGDEVIKFIIAEASKKATNLRELPENIRHIERELNMMRNVIQDLDTTNLSINVVKGWIGELRKVAFHVEDVMDKYSYHAFKLQEEGSLMWFIKGAQNAKIFSDIADEVVRIKGEIEQVKQLQKDYFPALQVPASPVIVRHGSQTFLPELIQDEDLVGIALNQAKLIGWLHSNEPNNKVITVSGMGGLGKTTLVMNVYERMKSEFPVNARITVSQTYTIVGLLRELFREIGKHTYKPSDSIESMDAYKLREEIKNVLGTRKCLFVLDDVWNMEVYHQMMEDIFNTLRASCVIITTRREDVASLACSGCHLQLQPLGRSHALDLFCRRAFKNTAECPQELEDVAASIVERCKGLPLALISMGSLMSSKKPTKHAWNQMYNQFRVELAKPDNVQAILKLSYNDLPGNLRNCFLYCSLFPEDCIMSRESLVRQWVAEGFAVTKENNTLEDVAELILVELITRNLLQVEEYDELGRVNTCKMHDIVRDLALSIARDEKFGSASDQAAVINMDREVRRLSLCGWNGSDAPRVKFPHLRTVFSLDGVKSLPECIEKLSNLQTLDIKQTKIEKLPRGIVKVKKLRHLLADRVVDEKQKDFRYFTGVQPPKDLSNLVELQTLETVEATNDLAGQLDNLRKLKSVWVCKVTAIHSADLFPAVSKLPLLACLLLNASDEDQTLHLETLNPQSKQFHKLIVRGRWAAGTLQCPIFQGHGKNLKYLALSWSGLQEDPLLLIAPHVPNLTYLSLNRVSSTETMVISEGSFPQLKTLILKNMLNVKQLTVGKDALPNIEGLYIVALPTLNKVPQGFESLVSLRKLWLLSLHKDFKILWELSRMRQKMPEVVEVRVE</sequence>
<keyword evidence="4" id="KW-0547">Nucleotide-binding</keyword>
<feature type="domain" description="Disease resistance protein winged helix" evidence="9">
    <location>
        <begin position="437"/>
        <end position="508"/>
    </location>
</feature>
<name>A0A811QIP7_9POAL</name>
<dbReference type="CDD" id="cd14798">
    <property type="entry name" value="RX-CC_like"/>
    <property type="match status" value="1"/>
</dbReference>
<dbReference type="Gene3D" id="3.40.50.300">
    <property type="entry name" value="P-loop containing nucleotide triphosphate hydrolases"/>
    <property type="match status" value="1"/>
</dbReference>
<protein>
    <submittedName>
        <fullName evidence="11">Uncharacterized protein</fullName>
    </submittedName>
</protein>
<feature type="domain" description="Disease resistance N-terminal" evidence="8">
    <location>
        <begin position="15"/>
        <end position="112"/>
    </location>
</feature>
<dbReference type="InterPro" id="IPR038005">
    <property type="entry name" value="RX-like_CC"/>
</dbReference>
<dbReference type="Pfam" id="PF00931">
    <property type="entry name" value="NB-ARC"/>
    <property type="match status" value="1"/>
</dbReference>
<dbReference type="SUPFAM" id="SSF52058">
    <property type="entry name" value="L domain-like"/>
    <property type="match status" value="1"/>
</dbReference>
<keyword evidence="12" id="KW-1185">Reference proteome</keyword>
<dbReference type="EMBL" id="CAJGYO010000010">
    <property type="protein sequence ID" value="CAD6257403.1"/>
    <property type="molecule type" value="Genomic_DNA"/>
</dbReference>
<dbReference type="Gene3D" id="1.10.8.430">
    <property type="entry name" value="Helical domain of apoptotic protease-activating factors"/>
    <property type="match status" value="1"/>
</dbReference>
<evidence type="ECO:0000256" key="2">
    <source>
        <dbReference type="ARBA" id="ARBA00022614"/>
    </source>
</evidence>
<dbReference type="InterPro" id="IPR036388">
    <property type="entry name" value="WH-like_DNA-bd_sf"/>
</dbReference>
<evidence type="ECO:0000256" key="1">
    <source>
        <dbReference type="ARBA" id="ARBA00008894"/>
    </source>
</evidence>
<feature type="domain" description="NB-ARC" evidence="7">
    <location>
        <begin position="187"/>
        <end position="355"/>
    </location>
</feature>
<dbReference type="AlphaFoldDB" id="A0A811QIP7"/>
<dbReference type="Pfam" id="PF23559">
    <property type="entry name" value="WHD_DRP"/>
    <property type="match status" value="1"/>
</dbReference>
<dbReference type="Proteomes" id="UP000604825">
    <property type="component" value="Unassembled WGS sequence"/>
</dbReference>
<dbReference type="SUPFAM" id="SSF52540">
    <property type="entry name" value="P-loop containing nucleoside triphosphate hydrolases"/>
    <property type="match status" value="1"/>
</dbReference>
<evidence type="ECO:0000313" key="12">
    <source>
        <dbReference type="Proteomes" id="UP000604825"/>
    </source>
</evidence>
<organism evidence="11 12">
    <name type="scientific">Miscanthus lutarioriparius</name>
    <dbReference type="NCBI Taxonomy" id="422564"/>
    <lineage>
        <taxon>Eukaryota</taxon>
        <taxon>Viridiplantae</taxon>
        <taxon>Streptophyta</taxon>
        <taxon>Embryophyta</taxon>
        <taxon>Tracheophyta</taxon>
        <taxon>Spermatophyta</taxon>
        <taxon>Magnoliopsida</taxon>
        <taxon>Liliopsida</taxon>
        <taxon>Poales</taxon>
        <taxon>Poaceae</taxon>
        <taxon>PACMAD clade</taxon>
        <taxon>Panicoideae</taxon>
        <taxon>Andropogonodae</taxon>
        <taxon>Andropogoneae</taxon>
        <taxon>Saccharinae</taxon>
        <taxon>Miscanthus</taxon>
    </lineage>
</organism>
<evidence type="ECO:0000256" key="6">
    <source>
        <dbReference type="ARBA" id="ARBA00023054"/>
    </source>
</evidence>
<gene>
    <name evidence="11" type="ORF">NCGR_LOCUS40888</name>
</gene>
<dbReference type="GO" id="GO:0009626">
    <property type="term" value="P:plant-type hypersensitive response"/>
    <property type="evidence" value="ECO:0007669"/>
    <property type="project" value="UniProtKB-ARBA"/>
</dbReference>
<proteinExistence type="inferred from homology"/>
<evidence type="ECO:0000259" key="9">
    <source>
        <dbReference type="Pfam" id="PF23559"/>
    </source>
</evidence>
<evidence type="ECO:0000259" key="7">
    <source>
        <dbReference type="Pfam" id="PF00931"/>
    </source>
</evidence>
<dbReference type="GO" id="GO:0043531">
    <property type="term" value="F:ADP binding"/>
    <property type="evidence" value="ECO:0007669"/>
    <property type="project" value="InterPro"/>
</dbReference>
<comment type="similarity">
    <text evidence="1">Belongs to the disease resistance NB-LRR family.</text>
</comment>
<dbReference type="Gene3D" id="1.10.10.10">
    <property type="entry name" value="Winged helix-like DNA-binding domain superfamily/Winged helix DNA-binding domain"/>
    <property type="match status" value="1"/>
</dbReference>
<dbReference type="GO" id="GO:0002758">
    <property type="term" value="P:innate immune response-activating signaling pathway"/>
    <property type="evidence" value="ECO:0007669"/>
    <property type="project" value="UniProtKB-ARBA"/>
</dbReference>
<evidence type="ECO:0000313" key="11">
    <source>
        <dbReference type="EMBL" id="CAD6257403.1"/>
    </source>
</evidence>
<keyword evidence="2" id="KW-0433">Leucine-rich repeat</keyword>
<dbReference type="InterPro" id="IPR055414">
    <property type="entry name" value="LRR_R13L4/SHOC2-like"/>
</dbReference>
<dbReference type="OrthoDB" id="606096at2759"/>
<dbReference type="Gene3D" id="1.20.5.4130">
    <property type="match status" value="1"/>
</dbReference>
<keyword evidence="6" id="KW-0175">Coiled coil</keyword>
<evidence type="ECO:0000256" key="3">
    <source>
        <dbReference type="ARBA" id="ARBA00022737"/>
    </source>
</evidence>
<dbReference type="FunFam" id="1.10.10.10:FF:000322">
    <property type="entry name" value="Probable disease resistance protein At1g63360"/>
    <property type="match status" value="1"/>
</dbReference>
<dbReference type="InterPro" id="IPR041118">
    <property type="entry name" value="Rx_N"/>
</dbReference>
<evidence type="ECO:0000259" key="10">
    <source>
        <dbReference type="Pfam" id="PF23598"/>
    </source>
</evidence>
<dbReference type="InterPro" id="IPR002182">
    <property type="entry name" value="NB-ARC"/>
</dbReference>
<evidence type="ECO:0000259" key="8">
    <source>
        <dbReference type="Pfam" id="PF18052"/>
    </source>
</evidence>
<dbReference type="InterPro" id="IPR058922">
    <property type="entry name" value="WHD_DRP"/>
</dbReference>
<dbReference type="InterPro" id="IPR044974">
    <property type="entry name" value="Disease_R_plants"/>
</dbReference>
<feature type="domain" description="Disease resistance R13L4/SHOC-2-like LRR" evidence="10">
    <location>
        <begin position="561"/>
        <end position="833"/>
    </location>
</feature>
<dbReference type="InterPro" id="IPR032675">
    <property type="entry name" value="LRR_dom_sf"/>
</dbReference>
<dbReference type="PANTHER" id="PTHR23155">
    <property type="entry name" value="DISEASE RESISTANCE PROTEIN RP"/>
    <property type="match status" value="1"/>
</dbReference>
<dbReference type="Pfam" id="PF23598">
    <property type="entry name" value="LRR_14"/>
    <property type="match status" value="1"/>
</dbReference>
<dbReference type="PRINTS" id="PR00364">
    <property type="entry name" value="DISEASERSIST"/>
</dbReference>
<dbReference type="InterPro" id="IPR027417">
    <property type="entry name" value="P-loop_NTPase"/>
</dbReference>
<dbReference type="PANTHER" id="PTHR23155:SF1216">
    <property type="entry name" value="OS04G0219600 PROTEIN"/>
    <property type="match status" value="1"/>
</dbReference>
<dbReference type="Pfam" id="PF18052">
    <property type="entry name" value="Rx_N"/>
    <property type="match status" value="1"/>
</dbReference>